<dbReference type="InterPro" id="IPR036291">
    <property type="entry name" value="NAD(P)-bd_dom_sf"/>
</dbReference>
<evidence type="ECO:0000256" key="2">
    <source>
        <dbReference type="ARBA" id="ARBA00023445"/>
    </source>
</evidence>
<organism evidence="4 5">
    <name type="scientific">Phytopseudomonas flavescens</name>
    <dbReference type="NCBI Taxonomy" id="29435"/>
    <lineage>
        <taxon>Bacteria</taxon>
        <taxon>Pseudomonadati</taxon>
        <taxon>Pseudomonadota</taxon>
        <taxon>Gammaproteobacteria</taxon>
        <taxon>Pseudomonadales</taxon>
        <taxon>Pseudomonadaceae</taxon>
        <taxon>Phytopseudomonas</taxon>
    </lineage>
</organism>
<name>A0A7Z0BP57_9GAMM</name>
<dbReference type="PANTHER" id="PTHR10366">
    <property type="entry name" value="NAD DEPENDENT EPIMERASE/DEHYDRATASE"/>
    <property type="match status" value="1"/>
</dbReference>
<dbReference type="InterPro" id="IPR001509">
    <property type="entry name" value="Epimerase_deHydtase"/>
</dbReference>
<evidence type="ECO:0000256" key="1">
    <source>
        <dbReference type="ARBA" id="ARBA00023002"/>
    </source>
</evidence>
<evidence type="ECO:0000313" key="4">
    <source>
        <dbReference type="EMBL" id="NYH74347.1"/>
    </source>
</evidence>
<keyword evidence="5" id="KW-1185">Reference proteome</keyword>
<gene>
    <name evidence="4" type="ORF">FHR27_002957</name>
</gene>
<dbReference type="Proteomes" id="UP000578688">
    <property type="component" value="Unassembled WGS sequence"/>
</dbReference>
<protein>
    <submittedName>
        <fullName evidence="4">Dihydroflavonol-4-reductase</fullName>
        <ecNumber evidence="4">1.1.1.219</ecNumber>
    </submittedName>
</protein>
<evidence type="ECO:0000259" key="3">
    <source>
        <dbReference type="Pfam" id="PF01370"/>
    </source>
</evidence>
<sequence length="336" mass="36899">MQTLSLVTGANGHLGNTLVKELLARGQQVRAGVRDPQQPTELNTLGCHVVRAELLDPDSLRHALQGVDVLYQVAAVFKHWAKNPYAEIVEVNVQGTRNVLRAAAEAGVKRVVYVSSVAAVGHSGKQLDETIWNTEEQNPYYLSKILSERAAWETAKAMNLSMVAILPSAIIGPNATRLTDTMGFLAAVLDRRLVIDPNFHFNFVDVRDVADGLIRAAQSGLSGQRYILANSQSSSLADVILALNACCPGYRLPPRAPKALLLLIAWLQELRATIIGKPAELLRSQVRMFYGVQQRYSIEKAVTELGYQPRPAQEALIQAFTHLLAYRHPNPGQIAR</sequence>
<dbReference type="PANTHER" id="PTHR10366:SF564">
    <property type="entry name" value="STEROL-4-ALPHA-CARBOXYLATE 3-DEHYDROGENASE, DECARBOXYLATING"/>
    <property type="match status" value="1"/>
</dbReference>
<dbReference type="GO" id="GO:0045552">
    <property type="term" value="F:dihydroflavanol 4-reductase activity"/>
    <property type="evidence" value="ECO:0007669"/>
    <property type="project" value="UniProtKB-EC"/>
</dbReference>
<dbReference type="RefSeq" id="WP_042556413.1">
    <property type="nucleotide sequence ID" value="NZ_JACBYV010000001.1"/>
</dbReference>
<dbReference type="SUPFAM" id="SSF51735">
    <property type="entry name" value="NAD(P)-binding Rossmann-fold domains"/>
    <property type="match status" value="1"/>
</dbReference>
<comment type="caution">
    <text evidence="4">The sequence shown here is derived from an EMBL/GenBank/DDBJ whole genome shotgun (WGS) entry which is preliminary data.</text>
</comment>
<dbReference type="InterPro" id="IPR050425">
    <property type="entry name" value="NAD(P)_dehydrat-like"/>
</dbReference>
<dbReference type="Pfam" id="PF01370">
    <property type="entry name" value="Epimerase"/>
    <property type="match status" value="1"/>
</dbReference>
<dbReference type="EC" id="1.1.1.219" evidence="4"/>
<dbReference type="EMBL" id="JACBYV010000001">
    <property type="protein sequence ID" value="NYH74347.1"/>
    <property type="molecule type" value="Genomic_DNA"/>
</dbReference>
<dbReference type="AlphaFoldDB" id="A0A7Z0BP57"/>
<keyword evidence="1 4" id="KW-0560">Oxidoreductase</keyword>
<accession>A0A7Z0BP57</accession>
<reference evidence="4 5" key="1">
    <citation type="submission" date="2020-07" db="EMBL/GenBank/DDBJ databases">
        <title>Genomic analyses of the natural microbiome of Caenorhabditis elegans.</title>
        <authorList>
            <person name="Samuel B."/>
        </authorList>
    </citation>
    <scope>NUCLEOTIDE SEQUENCE [LARGE SCALE GENOMIC DNA]</scope>
    <source>
        <strain evidence="4 5">BIGb0408</strain>
    </source>
</reference>
<proteinExistence type="inferred from homology"/>
<dbReference type="Gene3D" id="3.40.50.720">
    <property type="entry name" value="NAD(P)-binding Rossmann-like Domain"/>
    <property type="match status" value="1"/>
</dbReference>
<comment type="similarity">
    <text evidence="2">Belongs to the NAD(P)-dependent epimerase/dehydratase family. Dihydroflavonol-4-reductase subfamily.</text>
</comment>
<feature type="domain" description="NAD-dependent epimerase/dehydratase" evidence="3">
    <location>
        <begin position="6"/>
        <end position="227"/>
    </location>
</feature>
<evidence type="ECO:0000313" key="5">
    <source>
        <dbReference type="Proteomes" id="UP000578688"/>
    </source>
</evidence>